<dbReference type="InterPro" id="IPR013249">
    <property type="entry name" value="RNA_pol_sigma70_r4_t2"/>
</dbReference>
<protein>
    <submittedName>
        <fullName evidence="8">RNA polymerase sigma factor</fullName>
    </submittedName>
</protein>
<evidence type="ECO:0000259" key="6">
    <source>
        <dbReference type="Pfam" id="PF04542"/>
    </source>
</evidence>
<dbReference type="InterPro" id="IPR013325">
    <property type="entry name" value="RNA_pol_sigma_r2"/>
</dbReference>
<evidence type="ECO:0000256" key="2">
    <source>
        <dbReference type="ARBA" id="ARBA00023015"/>
    </source>
</evidence>
<organism evidence="8 9">
    <name type="scientific">Anaerotignum lactatifermentans</name>
    <dbReference type="NCBI Taxonomy" id="160404"/>
    <lineage>
        <taxon>Bacteria</taxon>
        <taxon>Bacillati</taxon>
        <taxon>Bacillota</taxon>
        <taxon>Clostridia</taxon>
        <taxon>Lachnospirales</taxon>
        <taxon>Anaerotignaceae</taxon>
        <taxon>Anaerotignum</taxon>
    </lineage>
</organism>
<feature type="domain" description="RNA polymerase sigma factor 70 region 4 type 2" evidence="7">
    <location>
        <begin position="123"/>
        <end position="173"/>
    </location>
</feature>
<evidence type="ECO:0000256" key="3">
    <source>
        <dbReference type="ARBA" id="ARBA00023082"/>
    </source>
</evidence>
<comment type="similarity">
    <text evidence="1">Belongs to the sigma-70 factor family. ECF subfamily.</text>
</comment>
<keyword evidence="3" id="KW-0731">Sigma factor</keyword>
<dbReference type="PANTHER" id="PTHR43133">
    <property type="entry name" value="RNA POLYMERASE ECF-TYPE SIGMA FACTO"/>
    <property type="match status" value="1"/>
</dbReference>
<evidence type="ECO:0000259" key="7">
    <source>
        <dbReference type="Pfam" id="PF08281"/>
    </source>
</evidence>
<dbReference type="Pfam" id="PF04542">
    <property type="entry name" value="Sigma70_r2"/>
    <property type="match status" value="1"/>
</dbReference>
<dbReference type="NCBIfam" id="TIGR02937">
    <property type="entry name" value="sigma70-ECF"/>
    <property type="match status" value="1"/>
</dbReference>
<dbReference type="SUPFAM" id="SSF88946">
    <property type="entry name" value="Sigma2 domain of RNA polymerase sigma factors"/>
    <property type="match status" value="1"/>
</dbReference>
<evidence type="ECO:0000256" key="1">
    <source>
        <dbReference type="ARBA" id="ARBA00010641"/>
    </source>
</evidence>
<name>A0ABS2G667_9FIRM</name>
<gene>
    <name evidence="8" type="ORF">H9X83_02065</name>
</gene>
<keyword evidence="9" id="KW-1185">Reference proteome</keyword>
<dbReference type="InterPro" id="IPR036388">
    <property type="entry name" value="WH-like_DNA-bd_sf"/>
</dbReference>
<evidence type="ECO:0000256" key="4">
    <source>
        <dbReference type="ARBA" id="ARBA00023125"/>
    </source>
</evidence>
<evidence type="ECO:0000256" key="5">
    <source>
        <dbReference type="ARBA" id="ARBA00023163"/>
    </source>
</evidence>
<dbReference type="RefSeq" id="WP_205133138.1">
    <property type="nucleotide sequence ID" value="NZ_JACSNT010000004.1"/>
</dbReference>
<evidence type="ECO:0000313" key="9">
    <source>
        <dbReference type="Proteomes" id="UP000729290"/>
    </source>
</evidence>
<reference evidence="8 9" key="1">
    <citation type="journal article" date="2021" name="Sci. Rep.">
        <title>The distribution of antibiotic resistance genes in chicken gut microbiota commensals.</title>
        <authorList>
            <person name="Juricova H."/>
            <person name="Matiasovicova J."/>
            <person name="Kubasova T."/>
            <person name="Cejkova D."/>
            <person name="Rychlik I."/>
        </authorList>
    </citation>
    <scope>NUCLEOTIDE SEQUENCE [LARGE SCALE GENOMIC DNA]</scope>
    <source>
        <strain evidence="8 9">An431b</strain>
    </source>
</reference>
<dbReference type="Gene3D" id="1.10.10.10">
    <property type="entry name" value="Winged helix-like DNA-binding domain superfamily/Winged helix DNA-binding domain"/>
    <property type="match status" value="1"/>
</dbReference>
<keyword evidence="2" id="KW-0805">Transcription regulation</keyword>
<dbReference type="InterPro" id="IPR039425">
    <property type="entry name" value="RNA_pol_sigma-70-like"/>
</dbReference>
<dbReference type="InterPro" id="IPR013324">
    <property type="entry name" value="RNA_pol_sigma_r3/r4-like"/>
</dbReference>
<dbReference type="Pfam" id="PF08281">
    <property type="entry name" value="Sigma70_r4_2"/>
    <property type="match status" value="1"/>
</dbReference>
<dbReference type="SUPFAM" id="SSF88659">
    <property type="entry name" value="Sigma3 and sigma4 domains of RNA polymerase sigma factors"/>
    <property type="match status" value="1"/>
</dbReference>
<dbReference type="EMBL" id="JACSNV010000002">
    <property type="protein sequence ID" value="MBM6876944.1"/>
    <property type="molecule type" value="Genomic_DNA"/>
</dbReference>
<keyword evidence="4" id="KW-0238">DNA-binding</keyword>
<dbReference type="PANTHER" id="PTHR43133:SF8">
    <property type="entry name" value="RNA POLYMERASE SIGMA FACTOR HI_1459-RELATED"/>
    <property type="match status" value="1"/>
</dbReference>
<dbReference type="Gene3D" id="1.10.1740.10">
    <property type="match status" value="1"/>
</dbReference>
<dbReference type="Proteomes" id="UP000729290">
    <property type="component" value="Unassembled WGS sequence"/>
</dbReference>
<keyword evidence="5" id="KW-0804">Transcription</keyword>
<proteinExistence type="inferred from homology"/>
<sequence length="188" mass="21387">MTKDNTAALVRRMQAGDSQAFSELFAGFYKKAVRTAALLCGREALAEDVAQETFVICLMRIEDLKNPYAFETWFWKILTRNVWRLSEKGGRMVPMEEYMESGAEMAAAVYDSYPSEKQAKYDTLYDAIEHLGPKLKTAVVLYYYNQLSIREIAVVTSSLEATVKSRLFLAKRQIRKRLGAKNGRGDTL</sequence>
<feature type="domain" description="RNA polymerase sigma-70 region 2" evidence="6">
    <location>
        <begin position="28"/>
        <end position="82"/>
    </location>
</feature>
<accession>A0ABS2G667</accession>
<comment type="caution">
    <text evidence="8">The sequence shown here is derived from an EMBL/GenBank/DDBJ whole genome shotgun (WGS) entry which is preliminary data.</text>
</comment>
<dbReference type="InterPro" id="IPR007627">
    <property type="entry name" value="RNA_pol_sigma70_r2"/>
</dbReference>
<evidence type="ECO:0000313" key="8">
    <source>
        <dbReference type="EMBL" id="MBM6876944.1"/>
    </source>
</evidence>
<dbReference type="InterPro" id="IPR014284">
    <property type="entry name" value="RNA_pol_sigma-70_dom"/>
</dbReference>